<protein>
    <recommendedName>
        <fullName evidence="3">MetA-pathway of phenol degradation</fullName>
    </recommendedName>
</protein>
<sequence>MRKASSTTKPLSSFHGTLRPILFGLAMVGALGDEAQAGAWTQEAGHGQAIVTGLYSASEDGFDTAKTGLETDYTKGTVSLFLDYGLLDGLTLTAAAEMGAEQFGALPLARPGLTKTQAGARMRLHRSDRLAMTAGIAVIAEDAHGAADRLVDTFGWDAPMLEARWSGGVNFAVLNRSAFAEVSLGYRYRIGEGPDEVVADATIGAHLAERWMLIAQSFSTISTGFERPEADYAFHKAQGSVVYRLNKRWSVQAGAFATVAGHNALKERGVITALWYDF</sequence>
<dbReference type="AlphaFoldDB" id="A0A1W2CSP3"/>
<organism evidence="1 2">
    <name type="scientific">Fulvimarina manganoxydans</name>
    <dbReference type="NCBI Taxonomy" id="937218"/>
    <lineage>
        <taxon>Bacteria</taxon>
        <taxon>Pseudomonadati</taxon>
        <taxon>Pseudomonadota</taxon>
        <taxon>Alphaproteobacteria</taxon>
        <taxon>Hyphomicrobiales</taxon>
        <taxon>Aurantimonadaceae</taxon>
        <taxon>Fulvimarina</taxon>
    </lineage>
</organism>
<gene>
    <name evidence="1" type="ORF">SAMN06297251_11176</name>
</gene>
<dbReference type="STRING" id="937218.SAMN06297251_11176"/>
<proteinExistence type="predicted"/>
<dbReference type="EMBL" id="FWXR01000011">
    <property type="protein sequence ID" value="SMC87902.1"/>
    <property type="molecule type" value="Genomic_DNA"/>
</dbReference>
<name>A0A1W2CSP3_9HYPH</name>
<evidence type="ECO:0000313" key="2">
    <source>
        <dbReference type="Proteomes" id="UP000192656"/>
    </source>
</evidence>
<reference evidence="1 2" key="1">
    <citation type="submission" date="2017-04" db="EMBL/GenBank/DDBJ databases">
        <authorList>
            <person name="Afonso C.L."/>
            <person name="Miller P.J."/>
            <person name="Scott M.A."/>
            <person name="Spackman E."/>
            <person name="Goraichik I."/>
            <person name="Dimitrov K.M."/>
            <person name="Suarez D.L."/>
            <person name="Swayne D.E."/>
        </authorList>
    </citation>
    <scope>NUCLEOTIDE SEQUENCE [LARGE SCALE GENOMIC DNA]</scope>
    <source>
        <strain evidence="1 2">CGMCC 1.10972</strain>
    </source>
</reference>
<keyword evidence="2" id="KW-1185">Reference proteome</keyword>
<accession>A0A1W2CSP3</accession>
<evidence type="ECO:0008006" key="3">
    <source>
        <dbReference type="Google" id="ProtNLM"/>
    </source>
</evidence>
<dbReference type="Proteomes" id="UP000192656">
    <property type="component" value="Unassembled WGS sequence"/>
</dbReference>
<dbReference type="RefSeq" id="WP_139798370.1">
    <property type="nucleotide sequence ID" value="NZ_FWXR01000011.1"/>
</dbReference>
<dbReference type="OrthoDB" id="7627828at2"/>
<evidence type="ECO:0000313" key="1">
    <source>
        <dbReference type="EMBL" id="SMC87902.1"/>
    </source>
</evidence>